<comment type="similarity">
    <text evidence="1">Belongs to the peptidase S49 family.</text>
</comment>
<dbReference type="InterPro" id="IPR047272">
    <property type="entry name" value="S49_SppA_C"/>
</dbReference>
<dbReference type="GO" id="GO:0009535">
    <property type="term" value="C:chloroplast thylakoid membrane"/>
    <property type="evidence" value="ECO:0000318"/>
    <property type="project" value="GO_Central"/>
</dbReference>
<evidence type="ECO:0000259" key="5">
    <source>
        <dbReference type="Pfam" id="PF01343"/>
    </source>
</evidence>
<dbReference type="InterPro" id="IPR002142">
    <property type="entry name" value="Peptidase_S49"/>
</dbReference>
<dbReference type="GO" id="GO:0004252">
    <property type="term" value="F:serine-type endopeptidase activity"/>
    <property type="evidence" value="ECO:0000318"/>
    <property type="project" value="GO_Central"/>
</dbReference>
<dbReference type="AlphaFoldDB" id="G7JQ03"/>
<evidence type="ECO:0000256" key="1">
    <source>
        <dbReference type="ARBA" id="ARBA00008683"/>
    </source>
</evidence>
<dbReference type="STRING" id="3880.G7JQ03"/>
<dbReference type="GO" id="GO:0006508">
    <property type="term" value="P:proteolysis"/>
    <property type="evidence" value="ECO:0007669"/>
    <property type="project" value="UniProtKB-KW"/>
</dbReference>
<protein>
    <submittedName>
        <fullName evidence="6">S49 protease IV family peptidase</fullName>
    </submittedName>
</protein>
<evidence type="ECO:0000313" key="6">
    <source>
        <dbReference type="EMBL" id="AES92032.2"/>
    </source>
</evidence>
<sequence>MESKTESKVFLSLIEFSENLRKASHDPRVSALFIRIHIDFECRWGMAQEIGVDITNFRKSDKLAIAFVPTTIYRRLYIGCFCNELYLPPPKPENGSGGPSGLESDSGSAQQDLIDYSLYVETEVIAMGKYKQDTPGSAEKIESDDAIVSDVICHWLGKFSSLRGLSLEFLLDFLQSGDQFDLRNWVVAGLITGLCEPDELISSLSRKFGDLVDLKQYSRVRKWTVGLVEGEERIAIIRVSGGINPSYLIPADDNIITKIRQVRSSNTFKALIIRVDSHGGDMYTSDLLWREIRHVSRKIPVICSIYDHGYSGGYMVAMAGNVIVANELSLTGSIGVFLSRANFRNVYALLNNKNKEFFSRERHMKGIENSYKSFLDNVALSRSLSAYHTKQIAERRIWTGKEALSNGLIDAYGGLSHAIYIAKVKAKIPADTLVRLEDLSRHDQSVFEALRRHIIQFAVFVFEMFEELYRKM</sequence>
<keyword evidence="2 6" id="KW-0645">Protease</keyword>
<dbReference type="Gene3D" id="3.90.226.10">
    <property type="entry name" value="2-enoyl-CoA Hydratase, Chain A, domain 1"/>
    <property type="match status" value="2"/>
</dbReference>
<dbReference type="eggNOG" id="ENOG502QQH5">
    <property type="taxonomic scope" value="Eukaryota"/>
</dbReference>
<dbReference type="PANTHER" id="PTHR33209:SF1">
    <property type="entry name" value="PEPTIDASE S49 DOMAIN-CONTAINING PROTEIN"/>
    <property type="match status" value="1"/>
</dbReference>
<feature type="domain" description="Peptidase S49" evidence="5">
    <location>
        <begin position="360"/>
        <end position="427"/>
    </location>
</feature>
<dbReference type="HOGENOM" id="CLU_008856_0_1_1"/>
<dbReference type="Pfam" id="PF01343">
    <property type="entry name" value="Peptidase_S49"/>
    <property type="match status" value="2"/>
</dbReference>
<keyword evidence="3" id="KW-0378">Hydrolase</keyword>
<evidence type="ECO:0000313" key="8">
    <source>
        <dbReference type="Proteomes" id="UP000002051"/>
    </source>
</evidence>
<dbReference type="PANTHER" id="PTHR33209">
    <property type="entry name" value="PROTEASE 4"/>
    <property type="match status" value="1"/>
</dbReference>
<proteinExistence type="inferred from homology"/>
<keyword evidence="8" id="KW-1185">Reference proteome</keyword>
<reference evidence="6 8" key="1">
    <citation type="journal article" date="2011" name="Nature">
        <title>The Medicago genome provides insight into the evolution of rhizobial symbioses.</title>
        <authorList>
            <person name="Young N.D."/>
            <person name="Debelle F."/>
            <person name="Oldroyd G.E."/>
            <person name="Geurts R."/>
            <person name="Cannon S.B."/>
            <person name="Udvardi M.K."/>
            <person name="Benedito V.A."/>
            <person name="Mayer K.F."/>
            <person name="Gouzy J."/>
            <person name="Schoof H."/>
            <person name="Van de Peer Y."/>
            <person name="Proost S."/>
            <person name="Cook D.R."/>
            <person name="Meyers B.C."/>
            <person name="Spannagl M."/>
            <person name="Cheung F."/>
            <person name="De Mita S."/>
            <person name="Krishnakumar V."/>
            <person name="Gundlach H."/>
            <person name="Zhou S."/>
            <person name="Mudge J."/>
            <person name="Bharti A.K."/>
            <person name="Murray J.D."/>
            <person name="Naoumkina M.A."/>
            <person name="Rosen B."/>
            <person name="Silverstein K.A."/>
            <person name="Tang H."/>
            <person name="Rombauts S."/>
            <person name="Zhao P.X."/>
            <person name="Zhou P."/>
            <person name="Barbe V."/>
            <person name="Bardou P."/>
            <person name="Bechner M."/>
            <person name="Bellec A."/>
            <person name="Berger A."/>
            <person name="Berges H."/>
            <person name="Bidwell S."/>
            <person name="Bisseling T."/>
            <person name="Choisne N."/>
            <person name="Couloux A."/>
            <person name="Denny R."/>
            <person name="Deshpande S."/>
            <person name="Dai X."/>
            <person name="Doyle J.J."/>
            <person name="Dudez A.M."/>
            <person name="Farmer A.D."/>
            <person name="Fouteau S."/>
            <person name="Franken C."/>
            <person name="Gibelin C."/>
            <person name="Gish J."/>
            <person name="Goldstein S."/>
            <person name="Gonzalez A.J."/>
            <person name="Green P.J."/>
            <person name="Hallab A."/>
            <person name="Hartog M."/>
            <person name="Hua A."/>
            <person name="Humphray S.J."/>
            <person name="Jeong D.H."/>
            <person name="Jing Y."/>
            <person name="Jocker A."/>
            <person name="Kenton S.M."/>
            <person name="Kim D.J."/>
            <person name="Klee K."/>
            <person name="Lai H."/>
            <person name="Lang C."/>
            <person name="Lin S."/>
            <person name="Macmil S.L."/>
            <person name="Magdelenat G."/>
            <person name="Matthews L."/>
            <person name="McCorrison J."/>
            <person name="Monaghan E.L."/>
            <person name="Mun J.H."/>
            <person name="Najar F.Z."/>
            <person name="Nicholson C."/>
            <person name="Noirot C."/>
            <person name="O'Bleness M."/>
            <person name="Paule C.R."/>
            <person name="Poulain J."/>
            <person name="Prion F."/>
            <person name="Qin B."/>
            <person name="Qu C."/>
            <person name="Retzel E.F."/>
            <person name="Riddle C."/>
            <person name="Sallet E."/>
            <person name="Samain S."/>
            <person name="Samson N."/>
            <person name="Sanders I."/>
            <person name="Saurat O."/>
            <person name="Scarpelli C."/>
            <person name="Schiex T."/>
            <person name="Segurens B."/>
            <person name="Severin A.J."/>
            <person name="Sherrier D.J."/>
            <person name="Shi R."/>
            <person name="Sims S."/>
            <person name="Singer S.R."/>
            <person name="Sinharoy S."/>
            <person name="Sterck L."/>
            <person name="Viollet A."/>
            <person name="Wang B.B."/>
            <person name="Wang K."/>
            <person name="Wang M."/>
            <person name="Wang X."/>
            <person name="Warfsmann J."/>
            <person name="Weissenbach J."/>
            <person name="White D.D."/>
            <person name="White J.D."/>
            <person name="Wiley G.B."/>
            <person name="Wincker P."/>
            <person name="Xing Y."/>
            <person name="Yang L."/>
            <person name="Yao Z."/>
            <person name="Ying F."/>
            <person name="Zhai J."/>
            <person name="Zhou L."/>
            <person name="Zuber A."/>
            <person name="Denarie J."/>
            <person name="Dixon R.A."/>
            <person name="May G.D."/>
            <person name="Schwartz D.C."/>
            <person name="Rogers J."/>
            <person name="Quetier F."/>
            <person name="Town C.D."/>
            <person name="Roe B.A."/>
        </authorList>
    </citation>
    <scope>NUCLEOTIDE SEQUENCE [LARGE SCALE GENOMIC DNA]</scope>
    <source>
        <strain evidence="6">A17</strain>
        <strain evidence="7 8">cv. Jemalong A17</strain>
    </source>
</reference>
<dbReference type="InterPro" id="IPR029045">
    <property type="entry name" value="ClpP/crotonase-like_dom_sf"/>
</dbReference>
<dbReference type="Proteomes" id="UP000002051">
    <property type="component" value="Chromosome 4"/>
</dbReference>
<gene>
    <name evidence="6" type="ordered locus">MTR_4g123500</name>
</gene>
<reference evidence="7" key="3">
    <citation type="submission" date="2015-04" db="UniProtKB">
        <authorList>
            <consortium name="EnsemblPlants"/>
        </authorList>
    </citation>
    <scope>IDENTIFICATION</scope>
    <source>
        <strain evidence="7">cv. Jemalong A17</strain>
    </source>
</reference>
<reference evidence="6 8" key="2">
    <citation type="journal article" date="2014" name="BMC Genomics">
        <title>An improved genome release (version Mt4.0) for the model legume Medicago truncatula.</title>
        <authorList>
            <person name="Tang H."/>
            <person name="Krishnakumar V."/>
            <person name="Bidwell S."/>
            <person name="Rosen B."/>
            <person name="Chan A."/>
            <person name="Zhou S."/>
            <person name="Gentzbittel L."/>
            <person name="Childs K.L."/>
            <person name="Yandell M."/>
            <person name="Gundlach H."/>
            <person name="Mayer K.F."/>
            <person name="Schwartz D.C."/>
            <person name="Town C.D."/>
        </authorList>
    </citation>
    <scope>GENOME REANNOTATION</scope>
    <source>
        <strain evidence="7 8">cv. Jemalong A17</strain>
    </source>
</reference>
<keyword evidence="4" id="KW-0720">Serine protease</keyword>
<dbReference type="CDD" id="cd07023">
    <property type="entry name" value="S49_Sppa_N_C"/>
    <property type="match status" value="1"/>
</dbReference>
<evidence type="ECO:0000256" key="3">
    <source>
        <dbReference type="ARBA" id="ARBA00022801"/>
    </source>
</evidence>
<dbReference type="EnsemblPlants" id="AES92032">
    <property type="protein sequence ID" value="AES92032"/>
    <property type="gene ID" value="MTR_4g123500"/>
</dbReference>
<evidence type="ECO:0000313" key="7">
    <source>
        <dbReference type="EnsemblPlants" id="AES92032"/>
    </source>
</evidence>
<dbReference type="EMBL" id="CM001220">
    <property type="protein sequence ID" value="AES92032.2"/>
    <property type="molecule type" value="Genomic_DNA"/>
</dbReference>
<feature type="domain" description="Peptidase S49" evidence="5">
    <location>
        <begin position="295"/>
        <end position="347"/>
    </location>
</feature>
<organism evidence="6 8">
    <name type="scientific">Medicago truncatula</name>
    <name type="common">Barrel medic</name>
    <name type="synonym">Medicago tribuloides</name>
    <dbReference type="NCBI Taxonomy" id="3880"/>
    <lineage>
        <taxon>Eukaryota</taxon>
        <taxon>Viridiplantae</taxon>
        <taxon>Streptophyta</taxon>
        <taxon>Embryophyta</taxon>
        <taxon>Tracheophyta</taxon>
        <taxon>Spermatophyta</taxon>
        <taxon>Magnoliopsida</taxon>
        <taxon>eudicotyledons</taxon>
        <taxon>Gunneridae</taxon>
        <taxon>Pentapetalae</taxon>
        <taxon>rosids</taxon>
        <taxon>fabids</taxon>
        <taxon>Fabales</taxon>
        <taxon>Fabaceae</taxon>
        <taxon>Papilionoideae</taxon>
        <taxon>50 kb inversion clade</taxon>
        <taxon>NPAAA clade</taxon>
        <taxon>Hologalegina</taxon>
        <taxon>IRL clade</taxon>
        <taxon>Trifolieae</taxon>
        <taxon>Medicago</taxon>
    </lineage>
</organism>
<accession>G7JQ03</accession>
<evidence type="ECO:0000256" key="2">
    <source>
        <dbReference type="ARBA" id="ARBA00022670"/>
    </source>
</evidence>
<dbReference type="PaxDb" id="3880-AES92032"/>
<evidence type="ECO:0000256" key="4">
    <source>
        <dbReference type="ARBA" id="ARBA00022825"/>
    </source>
</evidence>
<accession>A0A0C3X710</accession>
<dbReference type="SUPFAM" id="SSF52096">
    <property type="entry name" value="ClpP/crotonase"/>
    <property type="match status" value="1"/>
</dbReference>
<name>G7JQ03_MEDTR</name>